<accession>A0A915E544</accession>
<dbReference type="WBParaSite" id="jg26803">
    <property type="protein sequence ID" value="jg26803"/>
    <property type="gene ID" value="jg26803"/>
</dbReference>
<keyword evidence="1" id="KW-1185">Reference proteome</keyword>
<evidence type="ECO:0000313" key="1">
    <source>
        <dbReference type="Proteomes" id="UP000887574"/>
    </source>
</evidence>
<name>A0A915E544_9BILA</name>
<protein>
    <submittedName>
        <fullName evidence="2">Uncharacterized protein</fullName>
    </submittedName>
</protein>
<dbReference type="GO" id="GO:0006508">
    <property type="term" value="P:proteolysis"/>
    <property type="evidence" value="ECO:0007669"/>
    <property type="project" value="TreeGrafter"/>
</dbReference>
<organism evidence="1 2">
    <name type="scientific">Ditylenchus dipsaci</name>
    <dbReference type="NCBI Taxonomy" id="166011"/>
    <lineage>
        <taxon>Eukaryota</taxon>
        <taxon>Metazoa</taxon>
        <taxon>Ecdysozoa</taxon>
        <taxon>Nematoda</taxon>
        <taxon>Chromadorea</taxon>
        <taxon>Rhabditida</taxon>
        <taxon>Tylenchina</taxon>
        <taxon>Tylenchomorpha</taxon>
        <taxon>Sphaerularioidea</taxon>
        <taxon>Anguinidae</taxon>
        <taxon>Anguininae</taxon>
        <taxon>Ditylenchus</taxon>
    </lineage>
</organism>
<proteinExistence type="predicted"/>
<sequence length="116" mass="13208">MKTASQKIFKELNSVNYTCSLGCRSEQSGQIRHFGISLKDGSECRREDSEKAACLAGICQHVGCDNIIGSTSRNDQCDYAGRWVKLRKNYISLEGHSPIYSLRQNLWSQHLLRWPQ</sequence>
<dbReference type="InterPro" id="IPR050439">
    <property type="entry name" value="ADAMTS_ADAMTS-like"/>
</dbReference>
<dbReference type="Proteomes" id="UP000887574">
    <property type="component" value="Unplaced"/>
</dbReference>
<dbReference type="PANTHER" id="PTHR13723:SF305">
    <property type="entry name" value="PROTEIN MADD-4"/>
    <property type="match status" value="1"/>
</dbReference>
<dbReference type="GO" id="GO:0030198">
    <property type="term" value="P:extracellular matrix organization"/>
    <property type="evidence" value="ECO:0007669"/>
    <property type="project" value="TreeGrafter"/>
</dbReference>
<dbReference type="GO" id="GO:0004222">
    <property type="term" value="F:metalloendopeptidase activity"/>
    <property type="evidence" value="ECO:0007669"/>
    <property type="project" value="TreeGrafter"/>
</dbReference>
<dbReference type="GO" id="GO:0031012">
    <property type="term" value="C:extracellular matrix"/>
    <property type="evidence" value="ECO:0007669"/>
    <property type="project" value="TreeGrafter"/>
</dbReference>
<dbReference type="AlphaFoldDB" id="A0A915E544"/>
<evidence type="ECO:0000313" key="2">
    <source>
        <dbReference type="WBParaSite" id="jg26803"/>
    </source>
</evidence>
<dbReference type="PANTHER" id="PTHR13723">
    <property type="entry name" value="ADAMTS A DISINTEGRIN AND METALLOPROTEASE WITH THROMBOSPONDIN MOTIFS PROTEASE"/>
    <property type="match status" value="1"/>
</dbReference>
<reference evidence="2" key="1">
    <citation type="submission" date="2022-11" db="UniProtKB">
        <authorList>
            <consortium name="WormBaseParasite"/>
        </authorList>
    </citation>
    <scope>IDENTIFICATION</scope>
</reference>